<keyword evidence="3" id="KW-1185">Reference proteome</keyword>
<gene>
    <name evidence="2" type="ORF">PR048_004694</name>
</gene>
<dbReference type="EMBL" id="JARBHB010000002">
    <property type="protein sequence ID" value="KAJ8892114.1"/>
    <property type="molecule type" value="Genomic_DNA"/>
</dbReference>
<organism evidence="2 3">
    <name type="scientific">Dryococelus australis</name>
    <dbReference type="NCBI Taxonomy" id="614101"/>
    <lineage>
        <taxon>Eukaryota</taxon>
        <taxon>Metazoa</taxon>
        <taxon>Ecdysozoa</taxon>
        <taxon>Arthropoda</taxon>
        <taxon>Hexapoda</taxon>
        <taxon>Insecta</taxon>
        <taxon>Pterygota</taxon>
        <taxon>Neoptera</taxon>
        <taxon>Polyneoptera</taxon>
        <taxon>Phasmatodea</taxon>
        <taxon>Verophasmatodea</taxon>
        <taxon>Anareolatae</taxon>
        <taxon>Phasmatidae</taxon>
        <taxon>Eurycanthinae</taxon>
        <taxon>Dryococelus</taxon>
    </lineage>
</organism>
<accession>A0ABQ9I630</accession>
<protein>
    <submittedName>
        <fullName evidence="2">Uncharacterized protein</fullName>
    </submittedName>
</protein>
<dbReference type="Proteomes" id="UP001159363">
    <property type="component" value="Chromosome 2"/>
</dbReference>
<reference evidence="2 3" key="1">
    <citation type="submission" date="2023-02" db="EMBL/GenBank/DDBJ databases">
        <title>LHISI_Scaffold_Assembly.</title>
        <authorList>
            <person name="Stuart O.P."/>
            <person name="Cleave R."/>
            <person name="Magrath M.J.L."/>
            <person name="Mikheyev A.S."/>
        </authorList>
    </citation>
    <scope>NUCLEOTIDE SEQUENCE [LARGE SCALE GENOMIC DNA]</scope>
    <source>
        <strain evidence="2">Daus_M_001</strain>
        <tissue evidence="2">Leg muscle</tissue>
    </source>
</reference>
<sequence length="297" mass="33559">MGVARSSGRRFPPTPEIACNRRGPAREQAPQGWSFCRTARHLDRCDRTACNGDESKGNAKEQAHRKGSFTREICLPATADTCKAMVVFTRYTVAVLSPEDRISVVRYMLLPGDQETRKRLQRHSVVLTTSHFEDEEDTLSSPMPPAGPAVTGEARARSNTTQRKRKIEVWDVEKLREVLHTSIEQRSATPQLPNDEDKLFLLPLLKDIKDIPSDLAQTEPVSVVLWDHMSVYWPWPEEIWTALNIEVLRADEETGYPRGNPPVNGIVRHDSHVRESGVTRPGIEPGSPWWEAIRLIA</sequence>
<feature type="region of interest" description="Disordered" evidence="1">
    <location>
        <begin position="1"/>
        <end position="28"/>
    </location>
</feature>
<proteinExistence type="predicted"/>
<comment type="caution">
    <text evidence="2">The sequence shown here is derived from an EMBL/GenBank/DDBJ whole genome shotgun (WGS) entry which is preliminary data.</text>
</comment>
<evidence type="ECO:0000313" key="2">
    <source>
        <dbReference type="EMBL" id="KAJ8892114.1"/>
    </source>
</evidence>
<evidence type="ECO:0000313" key="3">
    <source>
        <dbReference type="Proteomes" id="UP001159363"/>
    </source>
</evidence>
<evidence type="ECO:0000256" key="1">
    <source>
        <dbReference type="SAM" id="MobiDB-lite"/>
    </source>
</evidence>
<feature type="region of interest" description="Disordered" evidence="1">
    <location>
        <begin position="131"/>
        <end position="162"/>
    </location>
</feature>
<name>A0ABQ9I630_9NEOP</name>